<sequence>MVQRHDSSGSVSATICAPFGKTISNLLTNSPYTNTGLPVRHKQPGSNGHVPFVKASEPGCFLVVQSPKMKVSLDFIWRSRSQSLEEEWRGPESTLLDVLCEVSSQ</sequence>
<comment type="caution">
    <text evidence="1">The sequence shown here is derived from an EMBL/GenBank/DDBJ whole genome shotgun (WGS) entry which is preliminary data.</text>
</comment>
<dbReference type="EMBL" id="JAHUTI010045337">
    <property type="protein sequence ID" value="MED6246899.1"/>
    <property type="molecule type" value="Genomic_DNA"/>
</dbReference>
<dbReference type="Proteomes" id="UP001345963">
    <property type="component" value="Unassembled WGS sequence"/>
</dbReference>
<evidence type="ECO:0000313" key="2">
    <source>
        <dbReference type="Proteomes" id="UP001345963"/>
    </source>
</evidence>
<organism evidence="1 2">
    <name type="scientific">Ataeniobius toweri</name>
    <dbReference type="NCBI Taxonomy" id="208326"/>
    <lineage>
        <taxon>Eukaryota</taxon>
        <taxon>Metazoa</taxon>
        <taxon>Chordata</taxon>
        <taxon>Craniata</taxon>
        <taxon>Vertebrata</taxon>
        <taxon>Euteleostomi</taxon>
        <taxon>Actinopterygii</taxon>
        <taxon>Neopterygii</taxon>
        <taxon>Teleostei</taxon>
        <taxon>Neoteleostei</taxon>
        <taxon>Acanthomorphata</taxon>
        <taxon>Ovalentaria</taxon>
        <taxon>Atherinomorphae</taxon>
        <taxon>Cyprinodontiformes</taxon>
        <taxon>Goodeidae</taxon>
        <taxon>Ataeniobius</taxon>
    </lineage>
</organism>
<evidence type="ECO:0000313" key="1">
    <source>
        <dbReference type="EMBL" id="MED6246899.1"/>
    </source>
</evidence>
<accession>A0ABU7BAU0</accession>
<reference evidence="1 2" key="1">
    <citation type="submission" date="2021-07" db="EMBL/GenBank/DDBJ databases">
        <authorList>
            <person name="Palmer J.M."/>
        </authorList>
    </citation>
    <scope>NUCLEOTIDE SEQUENCE [LARGE SCALE GENOMIC DNA]</scope>
    <source>
        <strain evidence="1 2">AT_MEX2019</strain>
        <tissue evidence="1">Muscle</tissue>
    </source>
</reference>
<protein>
    <submittedName>
        <fullName evidence="1">Uncharacterized protein</fullName>
    </submittedName>
</protein>
<proteinExistence type="predicted"/>
<gene>
    <name evidence="1" type="ORF">ATANTOWER_025754</name>
</gene>
<keyword evidence="2" id="KW-1185">Reference proteome</keyword>
<name>A0ABU7BAU0_9TELE</name>